<evidence type="ECO:0000313" key="2">
    <source>
        <dbReference type="EMBL" id="WMV50854.1"/>
    </source>
</evidence>
<dbReference type="InterPro" id="IPR041577">
    <property type="entry name" value="RT_RNaseH_2"/>
</dbReference>
<dbReference type="AlphaFoldDB" id="A0AAF0ZVX2"/>
<dbReference type="Proteomes" id="UP001234989">
    <property type="component" value="Chromosome 10"/>
</dbReference>
<dbReference type="InterPro" id="IPR043128">
    <property type="entry name" value="Rev_trsase/Diguanyl_cyclase"/>
</dbReference>
<sequence>PRHVSPSDIRSFLGLAVYYKRFVEGFSSIASPLMAMTQKKVKFLWLEACEKSFQELKDRHASAPVLTLPEGTDGFVVYCYASRIGLGCFLMQNGKFIAYASRQLKIHEKNYPTHDLELAAIVCYKDLEALLIWCSC</sequence>
<evidence type="ECO:0000313" key="3">
    <source>
        <dbReference type="Proteomes" id="UP001234989"/>
    </source>
</evidence>
<gene>
    <name evidence="2" type="ORF">MTR67_044239</name>
</gene>
<evidence type="ECO:0000259" key="1">
    <source>
        <dbReference type="Pfam" id="PF17919"/>
    </source>
</evidence>
<dbReference type="SUPFAM" id="SSF56672">
    <property type="entry name" value="DNA/RNA polymerases"/>
    <property type="match status" value="1"/>
</dbReference>
<dbReference type="Pfam" id="PF17919">
    <property type="entry name" value="RT_RNaseH_2"/>
    <property type="match status" value="1"/>
</dbReference>
<name>A0AAF0ZVX2_SOLVR</name>
<dbReference type="FunFam" id="3.30.70.270:FF:000020">
    <property type="entry name" value="Transposon Tf2-6 polyprotein-like Protein"/>
    <property type="match status" value="1"/>
</dbReference>
<reference evidence="2" key="1">
    <citation type="submission" date="2023-08" db="EMBL/GenBank/DDBJ databases">
        <title>A de novo genome assembly of Solanum verrucosum Schlechtendal, a Mexican diploid species geographically isolated from the other diploid A-genome species in potato relatives.</title>
        <authorList>
            <person name="Hosaka K."/>
        </authorList>
    </citation>
    <scope>NUCLEOTIDE SEQUENCE</scope>
    <source>
        <tissue evidence="2">Young leaves</tissue>
    </source>
</reference>
<protein>
    <recommendedName>
        <fullName evidence="1">Reverse transcriptase/retrotransposon-derived protein RNase H-like domain-containing protein</fullName>
    </recommendedName>
</protein>
<dbReference type="Gene3D" id="3.30.70.270">
    <property type="match status" value="1"/>
</dbReference>
<keyword evidence="3" id="KW-1185">Reference proteome</keyword>
<dbReference type="InterPro" id="IPR051320">
    <property type="entry name" value="Viral_Replic_Matur_Polypro"/>
</dbReference>
<proteinExistence type="predicted"/>
<dbReference type="PANTHER" id="PTHR33064">
    <property type="entry name" value="POL PROTEIN"/>
    <property type="match status" value="1"/>
</dbReference>
<dbReference type="PANTHER" id="PTHR33064:SF37">
    <property type="entry name" value="RIBONUCLEASE H"/>
    <property type="match status" value="1"/>
</dbReference>
<dbReference type="InterPro" id="IPR043502">
    <property type="entry name" value="DNA/RNA_pol_sf"/>
</dbReference>
<feature type="non-terminal residue" evidence="2">
    <location>
        <position position="1"/>
    </location>
</feature>
<feature type="domain" description="Reverse transcriptase/retrotransposon-derived protein RNase H-like" evidence="1">
    <location>
        <begin position="45"/>
        <end position="123"/>
    </location>
</feature>
<accession>A0AAF0ZVX2</accession>
<dbReference type="EMBL" id="CP133621">
    <property type="protein sequence ID" value="WMV50854.1"/>
    <property type="molecule type" value="Genomic_DNA"/>
</dbReference>
<organism evidence="2 3">
    <name type="scientific">Solanum verrucosum</name>
    <dbReference type="NCBI Taxonomy" id="315347"/>
    <lineage>
        <taxon>Eukaryota</taxon>
        <taxon>Viridiplantae</taxon>
        <taxon>Streptophyta</taxon>
        <taxon>Embryophyta</taxon>
        <taxon>Tracheophyta</taxon>
        <taxon>Spermatophyta</taxon>
        <taxon>Magnoliopsida</taxon>
        <taxon>eudicotyledons</taxon>
        <taxon>Gunneridae</taxon>
        <taxon>Pentapetalae</taxon>
        <taxon>asterids</taxon>
        <taxon>lamiids</taxon>
        <taxon>Solanales</taxon>
        <taxon>Solanaceae</taxon>
        <taxon>Solanoideae</taxon>
        <taxon>Solaneae</taxon>
        <taxon>Solanum</taxon>
    </lineage>
</organism>